<sequence length="136" mass="14729">METSTVTANKKADVAMLPLFTADYCLGWGLVNWVVTTSALGLRDASPITTSVMNMITAFVVNFTIPYIAHEPPDTDGQFIFGGISLLSFVFAYVFVPGGEGKTLEQLDILSNEGVPIRRFGNCTCEEAVEVQDVVN</sequence>
<dbReference type="EMBL" id="KZ824949">
    <property type="protein sequence ID" value="RAH71414.1"/>
    <property type="molecule type" value="Genomic_DNA"/>
</dbReference>
<name>A0ACD1HDA3_9EURO</name>
<protein>
    <submittedName>
        <fullName evidence="1">Uncharacterized protein</fullName>
    </submittedName>
</protein>
<organism evidence="1 2">
    <name type="scientific">Aspergillus aculeatinus CBS 121060</name>
    <dbReference type="NCBI Taxonomy" id="1448322"/>
    <lineage>
        <taxon>Eukaryota</taxon>
        <taxon>Fungi</taxon>
        <taxon>Dikarya</taxon>
        <taxon>Ascomycota</taxon>
        <taxon>Pezizomycotina</taxon>
        <taxon>Eurotiomycetes</taxon>
        <taxon>Eurotiomycetidae</taxon>
        <taxon>Eurotiales</taxon>
        <taxon>Aspergillaceae</taxon>
        <taxon>Aspergillus</taxon>
        <taxon>Aspergillus subgen. Circumdati</taxon>
    </lineage>
</organism>
<keyword evidence="2" id="KW-1185">Reference proteome</keyword>
<dbReference type="Proteomes" id="UP000249661">
    <property type="component" value="Unassembled WGS sequence"/>
</dbReference>
<evidence type="ECO:0000313" key="2">
    <source>
        <dbReference type="Proteomes" id="UP000249661"/>
    </source>
</evidence>
<reference evidence="1" key="1">
    <citation type="submission" date="2018-02" db="EMBL/GenBank/DDBJ databases">
        <title>The genomes of Aspergillus section Nigri reveals drivers in fungal speciation.</title>
        <authorList>
            <consortium name="DOE Joint Genome Institute"/>
            <person name="Vesth T.C."/>
            <person name="Nybo J."/>
            <person name="Theobald S."/>
            <person name="Brandl J."/>
            <person name="Frisvad J.C."/>
            <person name="Nielsen K.F."/>
            <person name="Lyhne E.K."/>
            <person name="Kogle M.E."/>
            <person name="Kuo A."/>
            <person name="Riley R."/>
            <person name="Clum A."/>
            <person name="Nolan M."/>
            <person name="Lipzen A."/>
            <person name="Salamov A."/>
            <person name="Henrissat B."/>
            <person name="Wiebenga A."/>
            <person name="De vries R.P."/>
            <person name="Grigoriev I.V."/>
            <person name="Mortensen U.H."/>
            <person name="Andersen M.R."/>
            <person name="Baker S.E."/>
        </authorList>
    </citation>
    <scope>NUCLEOTIDE SEQUENCE</scope>
    <source>
        <strain evidence="1">CBS 121060</strain>
    </source>
</reference>
<evidence type="ECO:0000313" key="1">
    <source>
        <dbReference type="EMBL" id="RAH71414.1"/>
    </source>
</evidence>
<proteinExistence type="predicted"/>
<accession>A0ACD1HDA3</accession>
<gene>
    <name evidence="1" type="ORF">BO66DRAFT_437437</name>
</gene>